<sequence length="412" mass="47027">MTVVPLDNEFVVLFGKSQWDCVGMGGLEDLNDPDKSPMEHSSDMCRVYKTTAIYEQLAKDHHPRLVRFNHGDPVIRVPILQMPFDTLELFLKKYGSIMYDNNEARVLPRYRPLIYQWALHSISGLSFVHSRDIIMGDLRDEICWLAKDLSLSLLGFLDAVYTPPGRGQPWINEAGRYEYEPFHPCNNGRGRPFKATVQTDIFVWGCLIFELMTGAWPGHENTENGHEIRARFVNRQWPVLEKEYLGDIIQKCWDYGYRNAEEFKEDLVQFLISNDETLEVDGDEIRGFRATELFQEIGTCFFGHLSRPDPLNPYIAKATEMDQQCFTKSLIAKSSHELLSSGSSAPEIDGPEEDQKTKEDNRKKKKRQNSSSPRGDYSGFEGLPDLTDLINEEAAGSSRLSVSEINCDDCSS</sequence>
<evidence type="ECO:0000313" key="3">
    <source>
        <dbReference type="EMBL" id="KAE8333657.1"/>
    </source>
</evidence>
<dbReference type="AlphaFoldDB" id="A0A5N6XK85"/>
<name>A0A5N6XK85_9EURO</name>
<feature type="domain" description="Protein kinase" evidence="2">
    <location>
        <begin position="1"/>
        <end position="272"/>
    </location>
</feature>
<evidence type="ECO:0000259" key="2">
    <source>
        <dbReference type="PROSITE" id="PS50011"/>
    </source>
</evidence>
<gene>
    <name evidence="3" type="ORF">BDV39DRAFT_198572</name>
</gene>
<proteinExistence type="predicted"/>
<evidence type="ECO:0000256" key="1">
    <source>
        <dbReference type="SAM" id="MobiDB-lite"/>
    </source>
</evidence>
<dbReference type="Gene3D" id="1.10.510.10">
    <property type="entry name" value="Transferase(Phosphotransferase) domain 1"/>
    <property type="match status" value="1"/>
</dbReference>
<feature type="region of interest" description="Disordered" evidence="1">
    <location>
        <begin position="338"/>
        <end position="389"/>
    </location>
</feature>
<dbReference type="SUPFAM" id="SSF56112">
    <property type="entry name" value="Protein kinase-like (PK-like)"/>
    <property type="match status" value="1"/>
</dbReference>
<dbReference type="InterPro" id="IPR000719">
    <property type="entry name" value="Prot_kinase_dom"/>
</dbReference>
<accession>A0A5N6XK85</accession>
<keyword evidence="4" id="KW-1185">Reference proteome</keyword>
<dbReference type="InterPro" id="IPR011009">
    <property type="entry name" value="Kinase-like_dom_sf"/>
</dbReference>
<evidence type="ECO:0000313" key="4">
    <source>
        <dbReference type="Proteomes" id="UP000325945"/>
    </source>
</evidence>
<dbReference type="PROSITE" id="PS50011">
    <property type="entry name" value="PROTEIN_KINASE_DOM"/>
    <property type="match status" value="1"/>
</dbReference>
<protein>
    <recommendedName>
        <fullName evidence="2">Protein kinase domain-containing protein</fullName>
    </recommendedName>
</protein>
<organism evidence="3 4">
    <name type="scientific">Aspergillus sergii</name>
    <dbReference type="NCBI Taxonomy" id="1034303"/>
    <lineage>
        <taxon>Eukaryota</taxon>
        <taxon>Fungi</taxon>
        <taxon>Dikarya</taxon>
        <taxon>Ascomycota</taxon>
        <taxon>Pezizomycotina</taxon>
        <taxon>Eurotiomycetes</taxon>
        <taxon>Eurotiomycetidae</taxon>
        <taxon>Eurotiales</taxon>
        <taxon>Aspergillaceae</taxon>
        <taxon>Aspergillus</taxon>
        <taxon>Aspergillus subgen. Circumdati</taxon>
    </lineage>
</organism>
<dbReference type="GO" id="GO:0005524">
    <property type="term" value="F:ATP binding"/>
    <property type="evidence" value="ECO:0007669"/>
    <property type="project" value="InterPro"/>
</dbReference>
<dbReference type="EMBL" id="ML741761">
    <property type="protein sequence ID" value="KAE8333657.1"/>
    <property type="molecule type" value="Genomic_DNA"/>
</dbReference>
<dbReference type="Proteomes" id="UP000325945">
    <property type="component" value="Unassembled WGS sequence"/>
</dbReference>
<dbReference type="GO" id="GO:0004672">
    <property type="term" value="F:protein kinase activity"/>
    <property type="evidence" value="ECO:0007669"/>
    <property type="project" value="InterPro"/>
</dbReference>
<feature type="compositionally biased region" description="Basic and acidic residues" evidence="1">
    <location>
        <begin position="353"/>
        <end position="362"/>
    </location>
</feature>
<reference evidence="4" key="1">
    <citation type="submission" date="2019-04" db="EMBL/GenBank/DDBJ databases">
        <title>Friends and foes A comparative genomics studyof 23 Aspergillus species from section Flavi.</title>
        <authorList>
            <consortium name="DOE Joint Genome Institute"/>
            <person name="Kjaerbolling I."/>
            <person name="Vesth T."/>
            <person name="Frisvad J.C."/>
            <person name="Nybo J.L."/>
            <person name="Theobald S."/>
            <person name="Kildgaard S."/>
            <person name="Isbrandt T."/>
            <person name="Kuo A."/>
            <person name="Sato A."/>
            <person name="Lyhne E.K."/>
            <person name="Kogle M.E."/>
            <person name="Wiebenga A."/>
            <person name="Kun R.S."/>
            <person name="Lubbers R.J."/>
            <person name="Makela M.R."/>
            <person name="Barry K."/>
            <person name="Chovatia M."/>
            <person name="Clum A."/>
            <person name="Daum C."/>
            <person name="Haridas S."/>
            <person name="He G."/>
            <person name="LaButti K."/>
            <person name="Lipzen A."/>
            <person name="Mondo S."/>
            <person name="Riley R."/>
            <person name="Salamov A."/>
            <person name="Simmons B.A."/>
            <person name="Magnuson J.K."/>
            <person name="Henrissat B."/>
            <person name="Mortensen U.H."/>
            <person name="Larsen T.O."/>
            <person name="Devries R.P."/>
            <person name="Grigoriev I.V."/>
            <person name="Machida M."/>
            <person name="Baker S.E."/>
            <person name="Andersen M.R."/>
        </authorList>
    </citation>
    <scope>NUCLEOTIDE SEQUENCE [LARGE SCALE GENOMIC DNA]</scope>
    <source>
        <strain evidence="4">CBS 130017</strain>
    </source>
</reference>